<dbReference type="KEGG" id="mng:MNEG_3930"/>
<sequence>MAAMLPCNWAASSEDDCTAAVARGFNCTWDAGTAECLPAAVAAMSEAEAYRSYVSACGTPGDENLTASVCAAYGPSCQWLAEGGCTHTPVATLIAAFGLDASTSPVIAAQAACSAGNATADACAAAGGGASVFVPASLLLAAKNGSLALTSLITNLTDPLPCVTPVAANTSTHTGGARGLAPAANVAFAVLLLVALLL</sequence>
<accession>A0A0D2NG37</accession>
<dbReference type="RefSeq" id="XP_013903050.1">
    <property type="nucleotide sequence ID" value="XM_014047596.1"/>
</dbReference>
<dbReference type="EMBL" id="KK100738">
    <property type="protein sequence ID" value="KIZ04031.1"/>
    <property type="molecule type" value="Genomic_DNA"/>
</dbReference>
<evidence type="ECO:0000313" key="2">
    <source>
        <dbReference type="Proteomes" id="UP000054498"/>
    </source>
</evidence>
<keyword evidence="2" id="KW-1185">Reference proteome</keyword>
<proteinExistence type="predicted"/>
<organism evidence="1 2">
    <name type="scientific">Monoraphidium neglectum</name>
    <dbReference type="NCBI Taxonomy" id="145388"/>
    <lineage>
        <taxon>Eukaryota</taxon>
        <taxon>Viridiplantae</taxon>
        <taxon>Chlorophyta</taxon>
        <taxon>core chlorophytes</taxon>
        <taxon>Chlorophyceae</taxon>
        <taxon>CS clade</taxon>
        <taxon>Sphaeropleales</taxon>
        <taxon>Selenastraceae</taxon>
        <taxon>Monoraphidium</taxon>
    </lineage>
</organism>
<gene>
    <name evidence="1" type="ORF">MNEG_3930</name>
</gene>
<dbReference type="GeneID" id="25736808"/>
<dbReference type="AlphaFoldDB" id="A0A0D2NG37"/>
<evidence type="ECO:0000313" key="1">
    <source>
        <dbReference type="EMBL" id="KIZ04031.1"/>
    </source>
</evidence>
<name>A0A0D2NG37_9CHLO</name>
<dbReference type="Proteomes" id="UP000054498">
    <property type="component" value="Unassembled WGS sequence"/>
</dbReference>
<reference evidence="1 2" key="1">
    <citation type="journal article" date="2013" name="BMC Genomics">
        <title>Reconstruction of the lipid metabolism for the microalga Monoraphidium neglectum from its genome sequence reveals characteristics suitable for biofuel production.</title>
        <authorList>
            <person name="Bogen C."/>
            <person name="Al-Dilaimi A."/>
            <person name="Albersmeier A."/>
            <person name="Wichmann J."/>
            <person name="Grundmann M."/>
            <person name="Rupp O."/>
            <person name="Lauersen K.J."/>
            <person name="Blifernez-Klassen O."/>
            <person name="Kalinowski J."/>
            <person name="Goesmann A."/>
            <person name="Mussgnug J.H."/>
            <person name="Kruse O."/>
        </authorList>
    </citation>
    <scope>NUCLEOTIDE SEQUENCE [LARGE SCALE GENOMIC DNA]</scope>
    <source>
        <strain evidence="1 2">SAG 48.87</strain>
    </source>
</reference>
<protein>
    <submittedName>
        <fullName evidence="1">Uncharacterized protein</fullName>
    </submittedName>
</protein>